<evidence type="ECO:0000313" key="2">
    <source>
        <dbReference type="EMBL" id="KFO31361.1"/>
    </source>
</evidence>
<reference evidence="2 3" key="1">
    <citation type="submission" date="2013-11" db="EMBL/GenBank/DDBJ databases">
        <title>The Damaraland mole rat (Fukomys damarensis) genome and evolution of African mole rats.</title>
        <authorList>
            <person name="Gladyshev V.N."/>
            <person name="Fang X."/>
        </authorList>
    </citation>
    <scope>NUCLEOTIDE SEQUENCE [LARGE SCALE GENOMIC DNA]</scope>
    <source>
        <tissue evidence="2">Liver</tissue>
    </source>
</reference>
<feature type="region of interest" description="Disordered" evidence="1">
    <location>
        <begin position="15"/>
        <end position="76"/>
    </location>
</feature>
<dbReference type="Proteomes" id="UP000028990">
    <property type="component" value="Unassembled WGS sequence"/>
</dbReference>
<evidence type="ECO:0000256" key="1">
    <source>
        <dbReference type="SAM" id="MobiDB-lite"/>
    </source>
</evidence>
<gene>
    <name evidence="2" type="ORF">H920_07196</name>
</gene>
<organism evidence="2 3">
    <name type="scientific">Fukomys damarensis</name>
    <name type="common">Damaraland mole rat</name>
    <name type="synonym">Cryptomys damarensis</name>
    <dbReference type="NCBI Taxonomy" id="885580"/>
    <lineage>
        <taxon>Eukaryota</taxon>
        <taxon>Metazoa</taxon>
        <taxon>Chordata</taxon>
        <taxon>Craniata</taxon>
        <taxon>Vertebrata</taxon>
        <taxon>Euteleostomi</taxon>
        <taxon>Mammalia</taxon>
        <taxon>Eutheria</taxon>
        <taxon>Euarchontoglires</taxon>
        <taxon>Glires</taxon>
        <taxon>Rodentia</taxon>
        <taxon>Hystricomorpha</taxon>
        <taxon>Bathyergidae</taxon>
        <taxon>Fukomys</taxon>
    </lineage>
</organism>
<name>A0A091E887_FUKDA</name>
<sequence length="76" mass="8005">MSMCMQIPDKSCVDQSSMAAGVSQPGLYPNPRGSATPSQATGLPRKELNRPTSFSQRPAIPSVCVDPGEQLCGPEL</sequence>
<protein>
    <submittedName>
        <fullName evidence="2">Uncharacterized protein</fullName>
    </submittedName>
</protein>
<accession>A0A091E887</accession>
<proteinExistence type="predicted"/>
<evidence type="ECO:0000313" key="3">
    <source>
        <dbReference type="Proteomes" id="UP000028990"/>
    </source>
</evidence>
<dbReference type="AlphaFoldDB" id="A0A091E887"/>
<dbReference type="EMBL" id="KN122286">
    <property type="protein sequence ID" value="KFO31361.1"/>
    <property type="molecule type" value="Genomic_DNA"/>
</dbReference>
<keyword evidence="3" id="KW-1185">Reference proteome</keyword>